<feature type="transmembrane region" description="Helical" evidence="1">
    <location>
        <begin position="308"/>
        <end position="330"/>
    </location>
</feature>
<feature type="domain" description="Acyltransferase 3" evidence="2">
    <location>
        <begin position="12"/>
        <end position="331"/>
    </location>
</feature>
<dbReference type="PANTHER" id="PTHR23028:SF53">
    <property type="entry name" value="ACYL_TRANSF_3 DOMAIN-CONTAINING PROTEIN"/>
    <property type="match status" value="1"/>
</dbReference>
<dbReference type="OrthoDB" id="9767863at2"/>
<feature type="transmembrane region" description="Helical" evidence="1">
    <location>
        <begin position="208"/>
        <end position="227"/>
    </location>
</feature>
<feature type="transmembrane region" description="Helical" evidence="1">
    <location>
        <begin position="46"/>
        <end position="68"/>
    </location>
</feature>
<dbReference type="RefSeq" id="WP_110967394.1">
    <property type="nucleotide sequence ID" value="NZ_CP029693.1"/>
</dbReference>
<protein>
    <submittedName>
        <fullName evidence="3">Acyltransferase</fullName>
    </submittedName>
</protein>
<evidence type="ECO:0000313" key="3">
    <source>
        <dbReference type="EMBL" id="AWY43868.1"/>
    </source>
</evidence>
<dbReference type="Pfam" id="PF01757">
    <property type="entry name" value="Acyl_transf_3"/>
    <property type="match status" value="1"/>
</dbReference>
<dbReference type="PANTHER" id="PTHR23028">
    <property type="entry name" value="ACETYLTRANSFERASE"/>
    <property type="match status" value="1"/>
</dbReference>
<dbReference type="InterPro" id="IPR050879">
    <property type="entry name" value="Acyltransferase_3"/>
</dbReference>
<proteinExistence type="predicted"/>
<dbReference type="EMBL" id="CP029693">
    <property type="protein sequence ID" value="AWY43868.1"/>
    <property type="molecule type" value="Genomic_DNA"/>
</dbReference>
<keyword evidence="3" id="KW-0012">Acyltransferase</keyword>
<dbReference type="InterPro" id="IPR002656">
    <property type="entry name" value="Acyl_transf_3_dom"/>
</dbReference>
<feature type="transmembrane region" description="Helical" evidence="1">
    <location>
        <begin position="233"/>
        <end position="249"/>
    </location>
</feature>
<reference evidence="3 4" key="1">
    <citation type="submission" date="2018-05" db="EMBL/GenBank/DDBJ databases">
        <title>Whole genome sequence of Pseudomonas putida JBC17.</title>
        <authorList>
            <person name="Lee Y.H."/>
            <person name="David K."/>
        </authorList>
    </citation>
    <scope>NUCLEOTIDE SEQUENCE [LARGE SCALE GENOMIC DNA]</scope>
    <source>
        <strain evidence="3 4">JBC17</strain>
    </source>
</reference>
<dbReference type="GO" id="GO:0016747">
    <property type="term" value="F:acyltransferase activity, transferring groups other than amino-acyl groups"/>
    <property type="evidence" value="ECO:0007669"/>
    <property type="project" value="InterPro"/>
</dbReference>
<accession>A0A2Z4RU92</accession>
<feature type="transmembrane region" description="Helical" evidence="1">
    <location>
        <begin position="154"/>
        <end position="173"/>
    </location>
</feature>
<dbReference type="GO" id="GO:0016020">
    <property type="term" value="C:membrane"/>
    <property type="evidence" value="ECO:0007669"/>
    <property type="project" value="TreeGrafter"/>
</dbReference>
<evidence type="ECO:0000256" key="1">
    <source>
        <dbReference type="SAM" id="Phobius"/>
    </source>
</evidence>
<feature type="transmembrane region" description="Helical" evidence="1">
    <location>
        <begin position="16"/>
        <end position="34"/>
    </location>
</feature>
<organism evidence="3 4">
    <name type="scientific">Pseudomonas putida</name>
    <name type="common">Arthrobacter siderocapsulatus</name>
    <dbReference type="NCBI Taxonomy" id="303"/>
    <lineage>
        <taxon>Bacteria</taxon>
        <taxon>Pseudomonadati</taxon>
        <taxon>Pseudomonadota</taxon>
        <taxon>Gammaproteobacteria</taxon>
        <taxon>Pseudomonadales</taxon>
        <taxon>Pseudomonadaceae</taxon>
        <taxon>Pseudomonas</taxon>
    </lineage>
</organism>
<gene>
    <name evidence="3" type="ORF">DKY63_29725</name>
</gene>
<keyword evidence="1" id="KW-1133">Transmembrane helix</keyword>
<keyword evidence="3" id="KW-0808">Transferase</keyword>
<name>A0A2Z4RU92_PSEPU</name>
<evidence type="ECO:0000313" key="4">
    <source>
        <dbReference type="Proteomes" id="UP000250299"/>
    </source>
</evidence>
<keyword evidence="1" id="KW-0812">Transmembrane</keyword>
<dbReference type="AlphaFoldDB" id="A0A2Z4RU92"/>
<dbReference type="GO" id="GO:0000271">
    <property type="term" value="P:polysaccharide biosynthetic process"/>
    <property type="evidence" value="ECO:0007669"/>
    <property type="project" value="TreeGrafter"/>
</dbReference>
<dbReference type="Proteomes" id="UP000250299">
    <property type="component" value="Chromosome"/>
</dbReference>
<keyword evidence="1" id="KW-0472">Membrane</keyword>
<feature type="transmembrane region" description="Helical" evidence="1">
    <location>
        <begin position="89"/>
        <end position="111"/>
    </location>
</feature>
<sequence length="371" mass="41350">MKLATLLSRENNNLDIFRVVAACMVIYGHAYALVPHGGEKDFIASLLGYDYSGSLAVNIFFFLSGLVVTNSLITKRSPIDFIVARSFRIWPALIFTTVVSAIILGPIISTLPVDQYFRESGTYSYVTKNILLTATFPLPGVFETNHFKAAVNGSLWTISYEVAAYAVLLALFMIGGSRYKWVAFSIFLTIAVNPFLPEQYQLSFLPTTKLAIMLAPCFAAGSMLALFKDHIHINIYGVSGLWILFYFLSKSPAAQYVLYSGVFITILYLSSLTTIIKLKTKADISYGIYLWGFPIQQLLVKYFPEQGIVFNQIFAITLCCILGYASWVLIERNSIKAGSVFAKKLHAFSLKKYDSSLRDSAKLANKIPDLH</sequence>
<feature type="transmembrane region" description="Helical" evidence="1">
    <location>
        <begin position="256"/>
        <end position="276"/>
    </location>
</feature>
<evidence type="ECO:0000259" key="2">
    <source>
        <dbReference type="Pfam" id="PF01757"/>
    </source>
</evidence>